<evidence type="ECO:0000256" key="1">
    <source>
        <dbReference type="SAM" id="Phobius"/>
    </source>
</evidence>
<keyword evidence="1" id="KW-0472">Membrane</keyword>
<name>A0A1B2I6A8_9BACT</name>
<keyword evidence="1" id="KW-1133">Transmembrane helix</keyword>
<feature type="transmembrane region" description="Helical" evidence="1">
    <location>
        <begin position="67"/>
        <end position="84"/>
    </location>
</feature>
<protein>
    <submittedName>
        <fullName evidence="2">Uncharacterized protein</fullName>
    </submittedName>
</protein>
<reference evidence="2" key="1">
    <citation type="submission" date="2016-08" db="EMBL/GenBank/DDBJ databases">
        <title>Complete genome of Cloacibacillus porcorum.</title>
        <authorList>
            <person name="Looft T."/>
            <person name="Bayles D.O."/>
            <person name="Alt D.P."/>
        </authorList>
    </citation>
    <scope>NUCLEOTIDE SEQUENCE [LARGE SCALE GENOMIC DNA]</scope>
    <source>
        <strain evidence="2">CL-84</strain>
    </source>
</reference>
<dbReference type="KEGG" id="cpor:BED41_10785"/>
<sequence>MLYSAAVVLAGMFLVWRFTLPILRFFDASAELLSIGDCAMRVVSAGHIFTAYMLIAQSVCQALGNELYCLVVMLLRVVVVLLPLPRHCSRQSSSARGRQLPLRVRCSAVPF</sequence>
<organism evidence="2 3">
    <name type="scientific">Cloacibacillus porcorum</name>
    <dbReference type="NCBI Taxonomy" id="1197717"/>
    <lineage>
        <taxon>Bacteria</taxon>
        <taxon>Thermotogati</taxon>
        <taxon>Synergistota</taxon>
        <taxon>Synergistia</taxon>
        <taxon>Synergistales</taxon>
        <taxon>Synergistaceae</taxon>
        <taxon>Cloacibacillus</taxon>
    </lineage>
</organism>
<dbReference type="GeneID" id="83058332"/>
<evidence type="ECO:0000313" key="2">
    <source>
        <dbReference type="EMBL" id="ANZ45512.1"/>
    </source>
</evidence>
<evidence type="ECO:0000313" key="3">
    <source>
        <dbReference type="Proteomes" id="UP000093044"/>
    </source>
</evidence>
<dbReference type="Proteomes" id="UP000093044">
    <property type="component" value="Chromosome"/>
</dbReference>
<accession>A0A1B2I6A8</accession>
<dbReference type="RefSeq" id="WP_066745929.1">
    <property type="nucleotide sequence ID" value="NZ_CP016757.1"/>
</dbReference>
<dbReference type="STRING" id="1197717.BED41_10785"/>
<feature type="transmembrane region" description="Helical" evidence="1">
    <location>
        <begin position="6"/>
        <end position="26"/>
    </location>
</feature>
<keyword evidence="3" id="KW-1185">Reference proteome</keyword>
<proteinExistence type="predicted"/>
<keyword evidence="1" id="KW-0812">Transmembrane</keyword>
<gene>
    <name evidence="2" type="ORF">BED41_10785</name>
</gene>
<dbReference type="AlphaFoldDB" id="A0A1B2I6A8"/>
<dbReference type="EMBL" id="CP016757">
    <property type="protein sequence ID" value="ANZ45512.1"/>
    <property type="molecule type" value="Genomic_DNA"/>
</dbReference>